<reference evidence="1" key="1">
    <citation type="submission" date="2020-05" db="EMBL/GenBank/DDBJ databases">
        <title>WGS assembly of Panicum virgatum.</title>
        <authorList>
            <person name="Lovell J.T."/>
            <person name="Jenkins J."/>
            <person name="Shu S."/>
            <person name="Juenger T.E."/>
            <person name="Schmutz J."/>
        </authorList>
    </citation>
    <scope>NUCLEOTIDE SEQUENCE</scope>
    <source>
        <strain evidence="1">AP13</strain>
    </source>
</reference>
<dbReference type="EMBL" id="CM029044">
    <property type="protein sequence ID" value="KAG2606764.1"/>
    <property type="molecule type" value="Genomic_DNA"/>
</dbReference>
<accession>A0A8T0TCD9</accession>
<dbReference type="InterPro" id="IPR039685">
    <property type="entry name" value="FANCE"/>
</dbReference>
<sequence>MEQWLPLFRHLLACPVANADAFSSFPASGDCPSSPPPAAALLRLLLSPAPTLPASPSDPTASILFQTLPPFLQSQALSFLASSSGLLDPHLLRALAARVLSAPPGWYGFWVLCGARHLLDGLPEEEGVPVVASEEFVDGFHEPPPWLKEEAARSRPILPWLPFECRSVLGSGTCGGGGGGGGGGLDGIGLETLVLAQDEDVEMQEAGCVLLPQAPPLADSIVQRALAVQKEIVTVESVLVVQRVVKDLQDLCVESRNAVAVLSLVQPWEADDDTLRVFPTNFVLPEDGVQGGGPALVLCSIFLPQLLKLQRPPSSVLLSAVLDLCKRHPAAALEAVLFPLVLRKGGLNVPQCDLLTRIVKECIHPLHVAAFCHRLLSGEEQERKPVCMPQHYENVGTHLIWTESLFTLFYSILSQDICLTPSTIGELISIIDERASEFSRSLKFGNFLLCLVSKCWHQCKNQRVLLERAAERTNTFLTKAILAKLRAAS</sequence>
<evidence type="ECO:0008006" key="3">
    <source>
        <dbReference type="Google" id="ProtNLM"/>
    </source>
</evidence>
<name>A0A8T0TCD9_PANVG</name>
<dbReference type="GO" id="GO:0036297">
    <property type="term" value="P:interstrand cross-link repair"/>
    <property type="evidence" value="ECO:0007669"/>
    <property type="project" value="InterPro"/>
</dbReference>
<organism evidence="1 2">
    <name type="scientific">Panicum virgatum</name>
    <name type="common">Blackwell switchgrass</name>
    <dbReference type="NCBI Taxonomy" id="38727"/>
    <lineage>
        <taxon>Eukaryota</taxon>
        <taxon>Viridiplantae</taxon>
        <taxon>Streptophyta</taxon>
        <taxon>Embryophyta</taxon>
        <taxon>Tracheophyta</taxon>
        <taxon>Spermatophyta</taxon>
        <taxon>Magnoliopsida</taxon>
        <taxon>Liliopsida</taxon>
        <taxon>Poales</taxon>
        <taxon>Poaceae</taxon>
        <taxon>PACMAD clade</taxon>
        <taxon>Panicoideae</taxon>
        <taxon>Panicodae</taxon>
        <taxon>Paniceae</taxon>
        <taxon>Panicinae</taxon>
        <taxon>Panicum</taxon>
        <taxon>Panicum sect. Hiantes</taxon>
    </lineage>
</organism>
<dbReference type="AlphaFoldDB" id="A0A8T0TCD9"/>
<gene>
    <name evidence="1" type="ORF">PVAP13_4NG215632</name>
</gene>
<keyword evidence="2" id="KW-1185">Reference proteome</keyword>
<evidence type="ECO:0000313" key="2">
    <source>
        <dbReference type="Proteomes" id="UP000823388"/>
    </source>
</evidence>
<protein>
    <recommendedName>
        <fullName evidence="3">Fanconi Anaemia group E protein C-terminal domain-containing protein</fullName>
    </recommendedName>
</protein>
<dbReference type="PANTHER" id="PTHR32094:SF5">
    <property type="entry name" value="FANCONI ANEMIA GROUP E PROTEIN"/>
    <property type="match status" value="1"/>
</dbReference>
<proteinExistence type="predicted"/>
<dbReference type="PANTHER" id="PTHR32094">
    <property type="entry name" value="FANCONI ANEMIA GROUP E PROTEIN"/>
    <property type="match status" value="1"/>
</dbReference>
<dbReference type="Proteomes" id="UP000823388">
    <property type="component" value="Chromosome 4N"/>
</dbReference>
<evidence type="ECO:0000313" key="1">
    <source>
        <dbReference type="EMBL" id="KAG2606764.1"/>
    </source>
</evidence>
<dbReference type="OrthoDB" id="2449818at2759"/>
<comment type="caution">
    <text evidence="1">The sequence shown here is derived from an EMBL/GenBank/DDBJ whole genome shotgun (WGS) entry which is preliminary data.</text>
</comment>
<dbReference type="Gene3D" id="1.25.40.480">
    <property type="match status" value="1"/>
</dbReference>
<dbReference type="GO" id="GO:0043240">
    <property type="term" value="C:Fanconi anaemia nuclear complex"/>
    <property type="evidence" value="ECO:0007669"/>
    <property type="project" value="InterPro"/>
</dbReference>